<keyword evidence="4" id="KW-0969">Cilium</keyword>
<keyword evidence="2" id="KW-1133">Transmembrane helix</keyword>
<evidence type="ECO:0000256" key="2">
    <source>
        <dbReference type="SAM" id="Phobius"/>
    </source>
</evidence>
<organism evidence="4 5">
    <name type="scientific">Bacillus benzoevorans</name>
    <dbReference type="NCBI Taxonomy" id="1456"/>
    <lineage>
        <taxon>Bacteria</taxon>
        <taxon>Bacillati</taxon>
        <taxon>Bacillota</taxon>
        <taxon>Bacilli</taxon>
        <taxon>Bacillales</taxon>
        <taxon>Bacillaceae</taxon>
        <taxon>Bacillus</taxon>
    </lineage>
</organism>
<keyword evidence="2" id="KW-0472">Membrane</keyword>
<keyword evidence="1" id="KW-0175">Coiled coil</keyword>
<feature type="transmembrane region" description="Helical" evidence="2">
    <location>
        <begin position="20"/>
        <end position="47"/>
    </location>
</feature>
<dbReference type="RefSeq" id="WP_184522272.1">
    <property type="nucleotide sequence ID" value="NZ_JACHGK010000001.1"/>
</dbReference>
<comment type="caution">
    <text evidence="4">The sequence shown here is derived from an EMBL/GenBank/DDBJ whole genome shotgun (WGS) entry which is preliminary data.</text>
</comment>
<protein>
    <submittedName>
        <fullName evidence="4">Flagellar motility protein MotE (MotC chaperone)</fullName>
    </submittedName>
</protein>
<dbReference type="AlphaFoldDB" id="A0A7X0LTW4"/>
<accession>A0A7X0LTW4</accession>
<dbReference type="SUPFAM" id="SSF158791">
    <property type="entry name" value="MgtE N-terminal domain-like"/>
    <property type="match status" value="1"/>
</dbReference>
<keyword evidence="2" id="KW-0812">Transmembrane</keyword>
<feature type="coiled-coil region" evidence="1">
    <location>
        <begin position="64"/>
        <end position="126"/>
    </location>
</feature>
<dbReference type="Gene3D" id="6.10.140.910">
    <property type="match status" value="1"/>
</dbReference>
<evidence type="ECO:0000256" key="1">
    <source>
        <dbReference type="SAM" id="Coils"/>
    </source>
</evidence>
<evidence type="ECO:0000259" key="3">
    <source>
        <dbReference type="Pfam" id="PF03448"/>
    </source>
</evidence>
<name>A0A7X0LTW4_9BACI</name>
<evidence type="ECO:0000313" key="5">
    <source>
        <dbReference type="Proteomes" id="UP000531594"/>
    </source>
</evidence>
<reference evidence="4 5" key="1">
    <citation type="submission" date="2020-08" db="EMBL/GenBank/DDBJ databases">
        <title>Genomic Encyclopedia of Type Strains, Phase IV (KMG-IV): sequencing the most valuable type-strain genomes for metagenomic binning, comparative biology and taxonomic classification.</title>
        <authorList>
            <person name="Goeker M."/>
        </authorList>
    </citation>
    <scope>NUCLEOTIDE SEQUENCE [LARGE SCALE GENOMIC DNA]</scope>
    <source>
        <strain evidence="4 5">DSM 5391</strain>
    </source>
</reference>
<gene>
    <name evidence="4" type="ORF">HNR53_000433</name>
</gene>
<dbReference type="EMBL" id="JACHGK010000001">
    <property type="protein sequence ID" value="MBB6443845.1"/>
    <property type="molecule type" value="Genomic_DNA"/>
</dbReference>
<feature type="domain" description="Magnesium transporter MgtE intracellular" evidence="3">
    <location>
        <begin position="138"/>
        <end position="197"/>
    </location>
</feature>
<proteinExistence type="predicted"/>
<keyword evidence="4" id="KW-0966">Cell projection</keyword>
<evidence type="ECO:0000313" key="4">
    <source>
        <dbReference type="EMBL" id="MBB6443845.1"/>
    </source>
</evidence>
<sequence length="201" mass="22835">MEEKLQEEAEEKYYSKLQWFFMVIIIPSIFALAVALIVATVAGVNVVDKAKEYSEHIPFLSSGKHGDEKKIEIVEQQLTELRAEIKVKESSIAELQAKVDTKDRQIEKLELERKQLEKEIDSLVAIQTENKREFKDIVKTYETMSAKKAAPIITQMNDKEALEILSQLTSDTLAAIMEQMIPAQAAKYTSLLSQNSDKNVE</sequence>
<dbReference type="Proteomes" id="UP000531594">
    <property type="component" value="Unassembled WGS sequence"/>
</dbReference>
<dbReference type="Pfam" id="PF03448">
    <property type="entry name" value="MgtE_N"/>
    <property type="match status" value="1"/>
</dbReference>
<dbReference type="InterPro" id="IPR006668">
    <property type="entry name" value="Mg_transptr_MgtE_intracell_dom"/>
</dbReference>
<keyword evidence="4" id="KW-0282">Flagellum</keyword>
<keyword evidence="5" id="KW-1185">Reference proteome</keyword>